<evidence type="ECO:0000313" key="2">
    <source>
        <dbReference type="Proteomes" id="UP000729701"/>
    </source>
</evidence>
<dbReference type="Pfam" id="PF21826">
    <property type="entry name" value="DUF6887"/>
    <property type="match status" value="1"/>
</dbReference>
<name>A0A951QUD8_9CYAN</name>
<gene>
    <name evidence="1" type="ORF">KME60_27865</name>
</gene>
<reference evidence="1" key="2">
    <citation type="journal article" date="2022" name="Microbiol. Resour. Announc.">
        <title>Metagenome Sequencing to Explore Phylogenomics of Terrestrial Cyanobacteria.</title>
        <authorList>
            <person name="Ward R.D."/>
            <person name="Stajich J.E."/>
            <person name="Johansen J.R."/>
            <person name="Huntemann M."/>
            <person name="Clum A."/>
            <person name="Foster B."/>
            <person name="Foster B."/>
            <person name="Roux S."/>
            <person name="Palaniappan K."/>
            <person name="Varghese N."/>
            <person name="Mukherjee S."/>
            <person name="Reddy T.B.K."/>
            <person name="Daum C."/>
            <person name="Copeland A."/>
            <person name="Chen I.A."/>
            <person name="Ivanova N.N."/>
            <person name="Kyrpides N.C."/>
            <person name="Shapiro N."/>
            <person name="Eloe-Fadrosh E.A."/>
            <person name="Pietrasiak N."/>
        </authorList>
    </citation>
    <scope>NUCLEOTIDE SEQUENCE</scope>
    <source>
        <strain evidence="1">GSE-NOS-MK-12-04C</strain>
    </source>
</reference>
<sequence length="62" mass="7476">MTKPDYKAMTQQELRQYILNHRDDSDAVHEAVLRVQEYGTTLNSVDELRQFVEEKRRQRLEP</sequence>
<dbReference type="EMBL" id="JAHHGZ010000039">
    <property type="protein sequence ID" value="MBW4671138.1"/>
    <property type="molecule type" value="Genomic_DNA"/>
</dbReference>
<organism evidence="1 2">
    <name type="scientific">Cyanomargarita calcarea GSE-NOS-MK-12-04C</name>
    <dbReference type="NCBI Taxonomy" id="2839659"/>
    <lineage>
        <taxon>Bacteria</taxon>
        <taxon>Bacillati</taxon>
        <taxon>Cyanobacteriota</taxon>
        <taxon>Cyanophyceae</taxon>
        <taxon>Nostocales</taxon>
        <taxon>Cyanomargaritaceae</taxon>
        <taxon>Cyanomargarita</taxon>
    </lineage>
</organism>
<comment type="caution">
    <text evidence="1">The sequence shown here is derived from an EMBL/GenBank/DDBJ whole genome shotgun (WGS) entry which is preliminary data.</text>
</comment>
<dbReference type="InterPro" id="IPR054053">
    <property type="entry name" value="DUF6887"/>
</dbReference>
<dbReference type="Proteomes" id="UP000729701">
    <property type="component" value="Unassembled WGS sequence"/>
</dbReference>
<evidence type="ECO:0000313" key="1">
    <source>
        <dbReference type="EMBL" id="MBW4671138.1"/>
    </source>
</evidence>
<protein>
    <submittedName>
        <fullName evidence="1">Uncharacterized protein</fullName>
    </submittedName>
</protein>
<reference evidence="1" key="1">
    <citation type="submission" date="2021-05" db="EMBL/GenBank/DDBJ databases">
        <authorList>
            <person name="Pietrasiak N."/>
            <person name="Ward R."/>
            <person name="Stajich J.E."/>
            <person name="Kurbessoian T."/>
        </authorList>
    </citation>
    <scope>NUCLEOTIDE SEQUENCE</scope>
    <source>
        <strain evidence="1">GSE-NOS-MK-12-04C</strain>
    </source>
</reference>
<dbReference type="AlphaFoldDB" id="A0A951QUD8"/>
<proteinExistence type="predicted"/>
<accession>A0A951QUD8</accession>